<evidence type="ECO:0000256" key="1">
    <source>
        <dbReference type="ARBA" id="ARBA00001933"/>
    </source>
</evidence>
<comment type="cofactor">
    <cofactor evidence="1">
        <name>pyridoxal 5'-phosphate</name>
        <dbReference type="ChEBI" id="CHEBI:597326"/>
    </cofactor>
</comment>
<dbReference type="InterPro" id="IPR001544">
    <property type="entry name" value="Aminotrans_IV"/>
</dbReference>
<evidence type="ECO:0000256" key="2">
    <source>
        <dbReference type="ARBA" id="ARBA00009320"/>
    </source>
</evidence>
<dbReference type="GO" id="GO:0005829">
    <property type="term" value="C:cytosol"/>
    <property type="evidence" value="ECO:0007669"/>
    <property type="project" value="TreeGrafter"/>
</dbReference>
<dbReference type="Gene3D" id="3.20.10.10">
    <property type="entry name" value="D-amino Acid Aminotransferase, subunit A, domain 2"/>
    <property type="match status" value="1"/>
</dbReference>
<dbReference type="Pfam" id="PF01063">
    <property type="entry name" value="Aminotran_4"/>
    <property type="match status" value="1"/>
</dbReference>
<sequence>MWLVHNGKILDKSEALVPIYDPALFADFRIYETLRIEGGRVVFLEDHLRRIANSAEVIELKLGCTFTAMQSWIEQCISANQTDFGIYRLIIHGDVERNQQSQVFIYPENFVQPTADEYRQGIKVVTFRGERIYPAAKTISRLTQFRAARFAKEHDAFEAILIGEDNRVHEGVRSNLFIIKDGVLITPALATVLPGIRRRYVIELARQLNIPVEERPVIYQELLAADEVFVTSTIMELAPVRRIDSRKLPANRPIYEQLSRAFKLFKQARHYEKTSTH</sequence>
<evidence type="ECO:0008006" key="6">
    <source>
        <dbReference type="Google" id="ProtNLM"/>
    </source>
</evidence>
<dbReference type="GO" id="GO:0003824">
    <property type="term" value="F:catalytic activity"/>
    <property type="evidence" value="ECO:0007669"/>
    <property type="project" value="InterPro"/>
</dbReference>
<dbReference type="SUPFAM" id="SSF56752">
    <property type="entry name" value="D-aminoacid aminotransferase-like PLP-dependent enzymes"/>
    <property type="match status" value="1"/>
</dbReference>
<gene>
    <name evidence="4" type="ORF">A2V68_02850</name>
</gene>
<dbReference type="Proteomes" id="UP000176651">
    <property type="component" value="Unassembled WGS sequence"/>
</dbReference>
<accession>A0A1F4NSQ3</accession>
<organism evidence="4 5">
    <name type="scientific">candidate division Kazan bacterium RBG_13_50_9</name>
    <dbReference type="NCBI Taxonomy" id="1798535"/>
    <lineage>
        <taxon>Bacteria</taxon>
        <taxon>Bacteria division Kazan-3B-28</taxon>
    </lineage>
</organism>
<dbReference type="Gene3D" id="3.30.470.10">
    <property type="match status" value="1"/>
</dbReference>
<protein>
    <recommendedName>
        <fullName evidence="6">Aminotransferase class IV</fullName>
    </recommendedName>
</protein>
<dbReference type="PANTHER" id="PTHR42743">
    <property type="entry name" value="AMINO-ACID AMINOTRANSFERASE"/>
    <property type="match status" value="1"/>
</dbReference>
<dbReference type="InterPro" id="IPR043132">
    <property type="entry name" value="BCAT-like_C"/>
</dbReference>
<dbReference type="InterPro" id="IPR043131">
    <property type="entry name" value="BCAT-like_N"/>
</dbReference>
<evidence type="ECO:0000313" key="5">
    <source>
        <dbReference type="Proteomes" id="UP000176651"/>
    </source>
</evidence>
<comment type="caution">
    <text evidence="4">The sequence shown here is derived from an EMBL/GenBank/DDBJ whole genome shotgun (WGS) entry which is preliminary data.</text>
</comment>
<keyword evidence="3" id="KW-0663">Pyridoxal phosphate</keyword>
<evidence type="ECO:0000313" key="4">
    <source>
        <dbReference type="EMBL" id="OGB74523.1"/>
    </source>
</evidence>
<dbReference type="GO" id="GO:0046394">
    <property type="term" value="P:carboxylic acid biosynthetic process"/>
    <property type="evidence" value="ECO:0007669"/>
    <property type="project" value="UniProtKB-ARBA"/>
</dbReference>
<name>A0A1F4NSQ3_UNCK3</name>
<reference evidence="4 5" key="1">
    <citation type="journal article" date="2016" name="Nat. Commun.">
        <title>Thousands of microbial genomes shed light on interconnected biogeochemical processes in an aquifer system.</title>
        <authorList>
            <person name="Anantharaman K."/>
            <person name="Brown C.T."/>
            <person name="Hug L.A."/>
            <person name="Sharon I."/>
            <person name="Castelle C.J."/>
            <person name="Probst A.J."/>
            <person name="Thomas B.C."/>
            <person name="Singh A."/>
            <person name="Wilkins M.J."/>
            <person name="Karaoz U."/>
            <person name="Brodie E.L."/>
            <person name="Williams K.H."/>
            <person name="Hubbard S.S."/>
            <person name="Banfield J.F."/>
        </authorList>
    </citation>
    <scope>NUCLEOTIDE SEQUENCE [LARGE SCALE GENOMIC DNA]</scope>
</reference>
<dbReference type="EMBL" id="META01000001">
    <property type="protein sequence ID" value="OGB74523.1"/>
    <property type="molecule type" value="Genomic_DNA"/>
</dbReference>
<dbReference type="InterPro" id="IPR036038">
    <property type="entry name" value="Aminotransferase-like"/>
</dbReference>
<dbReference type="AlphaFoldDB" id="A0A1F4NSQ3"/>
<proteinExistence type="inferred from homology"/>
<dbReference type="PANTHER" id="PTHR42743:SF11">
    <property type="entry name" value="AMINODEOXYCHORISMATE LYASE"/>
    <property type="match status" value="1"/>
</dbReference>
<dbReference type="GO" id="GO:0008652">
    <property type="term" value="P:amino acid biosynthetic process"/>
    <property type="evidence" value="ECO:0007669"/>
    <property type="project" value="UniProtKB-ARBA"/>
</dbReference>
<dbReference type="FunFam" id="3.20.10.10:FF:000002">
    <property type="entry name" value="D-alanine aminotransferase"/>
    <property type="match status" value="1"/>
</dbReference>
<evidence type="ECO:0000256" key="3">
    <source>
        <dbReference type="ARBA" id="ARBA00022898"/>
    </source>
</evidence>
<dbReference type="STRING" id="1798535.A2V68_02850"/>
<dbReference type="InterPro" id="IPR050571">
    <property type="entry name" value="Class-IV_PLP-Dep_Aminotrnsfr"/>
</dbReference>
<comment type="similarity">
    <text evidence="2">Belongs to the class-IV pyridoxal-phosphate-dependent aminotransferase family.</text>
</comment>